<accession>A0A9W5LJ92</accession>
<reference evidence="1 2" key="1">
    <citation type="journal article" date="2014" name="Syst. Appl. Microbiol.">
        <title>Genomic insights into the taxonomic status of the three subspecies of Bacillus subtilis.</title>
        <authorList>
            <person name="Yi H."/>
            <person name="Chun J."/>
            <person name="Cha C.J."/>
        </authorList>
    </citation>
    <scope>NUCLEOTIDE SEQUENCE [LARGE SCALE GENOMIC DNA]</scope>
    <source>
        <strain evidence="1 2">KCTC 13429</strain>
    </source>
</reference>
<name>A0A9W5LJ92_9BACI</name>
<dbReference type="AlphaFoldDB" id="A0A9W5LJ92"/>
<keyword evidence="2" id="KW-1185">Reference proteome</keyword>
<protein>
    <submittedName>
        <fullName evidence="1">Uncharacterized protein</fullName>
    </submittedName>
</protein>
<sequence length="40" mass="4845">MHNLLCLPRIGKCRKSRFFRHISFRNMQIGAQRMQKDVVK</sequence>
<evidence type="ECO:0000313" key="1">
    <source>
        <dbReference type="EMBL" id="ELS61676.1"/>
    </source>
</evidence>
<dbReference type="Proteomes" id="UP000011182">
    <property type="component" value="Unassembled WGS sequence"/>
</dbReference>
<gene>
    <name evidence="1" type="ORF">BSI_20490</name>
</gene>
<organism evidence="1 2">
    <name type="scientific">Bacillus inaquosorum KCTC 13429</name>
    <dbReference type="NCBI Taxonomy" id="1236548"/>
    <lineage>
        <taxon>Bacteria</taxon>
        <taxon>Bacillati</taxon>
        <taxon>Bacillota</taxon>
        <taxon>Bacilli</taxon>
        <taxon>Bacillales</taxon>
        <taxon>Bacillaceae</taxon>
        <taxon>Bacillus</taxon>
    </lineage>
</organism>
<evidence type="ECO:0000313" key="2">
    <source>
        <dbReference type="Proteomes" id="UP000011182"/>
    </source>
</evidence>
<comment type="caution">
    <text evidence="1">The sequence shown here is derived from an EMBL/GenBank/DDBJ whole genome shotgun (WGS) entry which is preliminary data.</text>
</comment>
<dbReference type="EMBL" id="AMXN01000003">
    <property type="protein sequence ID" value="ELS61676.1"/>
    <property type="molecule type" value="Genomic_DNA"/>
</dbReference>
<proteinExistence type="predicted"/>